<evidence type="ECO:0000256" key="2">
    <source>
        <dbReference type="ARBA" id="ARBA00009454"/>
    </source>
</evidence>
<dbReference type="AlphaFoldDB" id="A0A3P7IF23"/>
<protein>
    <recommendedName>
        <fullName evidence="3">Nucleoporin NUP35</fullName>
    </recommendedName>
    <alternativeName>
        <fullName evidence="11">35 kDa nucleoporin</fullName>
    </alternativeName>
    <alternativeName>
        <fullName evidence="10">Nucleoporin NUP53</fullName>
    </alternativeName>
</protein>
<evidence type="ECO:0000256" key="12">
    <source>
        <dbReference type="PROSITE-ProRule" id="PRU00804"/>
    </source>
</evidence>
<dbReference type="InterPro" id="IPR007846">
    <property type="entry name" value="RRM_NUP35_dom"/>
</dbReference>
<dbReference type="GO" id="GO:0017056">
    <property type="term" value="F:structural constituent of nuclear pore"/>
    <property type="evidence" value="ECO:0007669"/>
    <property type="project" value="TreeGrafter"/>
</dbReference>
<dbReference type="Gene3D" id="3.30.70.330">
    <property type="match status" value="1"/>
</dbReference>
<reference evidence="15 16" key="1">
    <citation type="submission" date="2018-11" db="EMBL/GenBank/DDBJ databases">
        <authorList>
            <consortium name="Pathogen Informatics"/>
        </authorList>
    </citation>
    <scope>NUCLEOTIDE SEQUENCE [LARGE SCALE GENOMIC DNA]</scope>
</reference>
<feature type="compositionally biased region" description="Polar residues" evidence="13">
    <location>
        <begin position="15"/>
        <end position="28"/>
    </location>
</feature>
<organism evidence="15 16">
    <name type="scientific">Strongylus vulgaris</name>
    <name type="common">Blood worm</name>
    <dbReference type="NCBI Taxonomy" id="40348"/>
    <lineage>
        <taxon>Eukaryota</taxon>
        <taxon>Metazoa</taxon>
        <taxon>Ecdysozoa</taxon>
        <taxon>Nematoda</taxon>
        <taxon>Chromadorea</taxon>
        <taxon>Rhabditida</taxon>
        <taxon>Rhabditina</taxon>
        <taxon>Rhabditomorpha</taxon>
        <taxon>Strongyloidea</taxon>
        <taxon>Strongylidae</taxon>
        <taxon>Strongylus</taxon>
    </lineage>
</organism>
<dbReference type="PANTHER" id="PTHR21527">
    <property type="entry name" value="NUCLEOPORIN NUP35"/>
    <property type="match status" value="1"/>
</dbReference>
<evidence type="ECO:0000256" key="3">
    <source>
        <dbReference type="ARBA" id="ARBA00016439"/>
    </source>
</evidence>
<evidence type="ECO:0000256" key="9">
    <source>
        <dbReference type="ARBA" id="ARBA00023242"/>
    </source>
</evidence>
<evidence type="ECO:0000256" key="4">
    <source>
        <dbReference type="ARBA" id="ARBA00022448"/>
    </source>
</evidence>
<proteinExistence type="inferred from homology"/>
<keyword evidence="9 12" id="KW-0539">Nucleus</keyword>
<name>A0A3P7IF23_STRVU</name>
<dbReference type="GO" id="GO:0044615">
    <property type="term" value="C:nuclear pore nuclear basket"/>
    <property type="evidence" value="ECO:0007669"/>
    <property type="project" value="TreeGrafter"/>
</dbReference>
<evidence type="ECO:0000259" key="14">
    <source>
        <dbReference type="PROSITE" id="PS51472"/>
    </source>
</evidence>
<feature type="domain" description="RRM Nup35-type" evidence="14">
    <location>
        <begin position="38"/>
        <end position="73"/>
    </location>
</feature>
<keyword evidence="5 12" id="KW-0509">mRNA transport</keyword>
<evidence type="ECO:0000313" key="15">
    <source>
        <dbReference type="EMBL" id="VDM71550.1"/>
    </source>
</evidence>
<evidence type="ECO:0000256" key="11">
    <source>
        <dbReference type="ARBA" id="ARBA00030250"/>
    </source>
</evidence>
<comment type="subcellular location">
    <subcellularLocation>
        <location evidence="1">Nucleus</location>
        <location evidence="1">Nuclear pore complex</location>
    </subcellularLocation>
</comment>
<evidence type="ECO:0000256" key="8">
    <source>
        <dbReference type="ARBA" id="ARBA00023132"/>
    </source>
</evidence>
<dbReference type="Proteomes" id="UP000270094">
    <property type="component" value="Unassembled WGS sequence"/>
</dbReference>
<evidence type="ECO:0000256" key="13">
    <source>
        <dbReference type="SAM" id="MobiDB-lite"/>
    </source>
</evidence>
<dbReference type="EMBL" id="UYYB01020938">
    <property type="protein sequence ID" value="VDM71550.1"/>
    <property type="molecule type" value="Genomic_DNA"/>
</dbReference>
<dbReference type="PROSITE" id="PS51472">
    <property type="entry name" value="RRM_NUP35"/>
    <property type="match status" value="1"/>
</dbReference>
<keyword evidence="8 12" id="KW-0906">Nuclear pore complex</keyword>
<evidence type="ECO:0000313" key="16">
    <source>
        <dbReference type="Proteomes" id="UP000270094"/>
    </source>
</evidence>
<dbReference type="GO" id="GO:0051028">
    <property type="term" value="P:mRNA transport"/>
    <property type="evidence" value="ECO:0007669"/>
    <property type="project" value="UniProtKB-UniRule"/>
</dbReference>
<evidence type="ECO:0000256" key="5">
    <source>
        <dbReference type="ARBA" id="ARBA00022816"/>
    </source>
</evidence>
<dbReference type="GO" id="GO:0003676">
    <property type="term" value="F:nucleic acid binding"/>
    <property type="evidence" value="ECO:0007669"/>
    <property type="project" value="InterPro"/>
</dbReference>
<dbReference type="GO" id="GO:0006999">
    <property type="term" value="P:nuclear pore organization"/>
    <property type="evidence" value="ECO:0007669"/>
    <property type="project" value="TreeGrafter"/>
</dbReference>
<dbReference type="GO" id="GO:0006607">
    <property type="term" value="P:NLS-bearing protein import into nucleus"/>
    <property type="evidence" value="ECO:0007669"/>
    <property type="project" value="TreeGrafter"/>
</dbReference>
<dbReference type="OrthoDB" id="10015491at2759"/>
<dbReference type="GO" id="GO:0005543">
    <property type="term" value="F:phospholipid binding"/>
    <property type="evidence" value="ECO:0007669"/>
    <property type="project" value="TreeGrafter"/>
</dbReference>
<evidence type="ECO:0000256" key="1">
    <source>
        <dbReference type="ARBA" id="ARBA00004567"/>
    </source>
</evidence>
<evidence type="ECO:0000256" key="6">
    <source>
        <dbReference type="ARBA" id="ARBA00022927"/>
    </source>
</evidence>
<comment type="similarity">
    <text evidence="2">Belongs to the Nup35 family.</text>
</comment>
<dbReference type="SUPFAM" id="SSF54928">
    <property type="entry name" value="RNA-binding domain, RBD"/>
    <property type="match status" value="1"/>
</dbReference>
<feature type="region of interest" description="Disordered" evidence="13">
    <location>
        <begin position="1"/>
        <end position="38"/>
    </location>
</feature>
<dbReference type="PANTHER" id="PTHR21527:SF6">
    <property type="entry name" value="NUCLEOPORIN NUP35"/>
    <property type="match status" value="1"/>
</dbReference>
<keyword evidence="7" id="KW-0811">Translocation</keyword>
<evidence type="ECO:0000256" key="10">
    <source>
        <dbReference type="ARBA" id="ARBA00029997"/>
    </source>
</evidence>
<sequence length="73" mass="8090">MRDDIEPVRKASRRSMITASDSPFTTANPPKPLENSPSAADTWVTVYGFPPEQAANVLKHFSRHGEIVSHRVS</sequence>
<evidence type="ECO:0000256" key="7">
    <source>
        <dbReference type="ARBA" id="ARBA00023010"/>
    </source>
</evidence>
<gene>
    <name evidence="15" type="ORF">SVUK_LOCUS6548</name>
</gene>
<dbReference type="GO" id="GO:0044613">
    <property type="term" value="C:nuclear pore central transport channel"/>
    <property type="evidence" value="ECO:0007669"/>
    <property type="project" value="TreeGrafter"/>
</dbReference>
<keyword evidence="4 12" id="KW-0813">Transport</keyword>
<dbReference type="Pfam" id="PF05172">
    <property type="entry name" value="RRM_Nup35"/>
    <property type="match status" value="1"/>
</dbReference>
<keyword evidence="16" id="KW-1185">Reference proteome</keyword>
<accession>A0A3P7IF23</accession>
<dbReference type="InterPro" id="IPR035979">
    <property type="entry name" value="RBD_domain_sf"/>
</dbReference>
<dbReference type="InterPro" id="IPR012677">
    <property type="entry name" value="Nucleotide-bd_a/b_plait_sf"/>
</dbReference>
<keyword evidence="6" id="KW-0653">Protein transport</keyword>